<feature type="compositionally biased region" description="Pro residues" evidence="2">
    <location>
        <begin position="11"/>
        <end position="26"/>
    </location>
</feature>
<dbReference type="GO" id="GO:0005581">
    <property type="term" value="C:collagen trimer"/>
    <property type="evidence" value="ECO:0007669"/>
    <property type="project" value="UniProtKB-KW"/>
</dbReference>
<evidence type="ECO:0000256" key="1">
    <source>
        <dbReference type="SAM" id="Coils"/>
    </source>
</evidence>
<dbReference type="AlphaFoldDB" id="A0A147BPF6"/>
<feature type="non-terminal residue" evidence="3">
    <location>
        <position position="1"/>
    </location>
</feature>
<sequence>LDGLPGLPGLEGPPGPPGLPGPPGIPGPTGVGIQGTAVPGTDSFTSHQDTVSLLETISKLSSDLADLDERVDKLERALRRISDFPDDIPSDDVGSFLMKSDSNLAAPREKVETSSRTLGLPRRDSSQATAGEGRSTTGAWTNEYRTSGRYRNHRQNGH</sequence>
<keyword evidence="3" id="KW-0176">Collagen</keyword>
<feature type="region of interest" description="Disordered" evidence="2">
    <location>
        <begin position="1"/>
        <end position="46"/>
    </location>
</feature>
<feature type="compositionally biased region" description="Polar residues" evidence="2">
    <location>
        <begin position="126"/>
        <end position="145"/>
    </location>
</feature>
<name>A0A147BPF6_IXORI</name>
<evidence type="ECO:0000313" key="3">
    <source>
        <dbReference type="EMBL" id="JAR92235.1"/>
    </source>
</evidence>
<keyword evidence="1" id="KW-0175">Coiled coil</keyword>
<evidence type="ECO:0000256" key="2">
    <source>
        <dbReference type="SAM" id="MobiDB-lite"/>
    </source>
</evidence>
<dbReference type="EMBL" id="GEGO01003169">
    <property type="protein sequence ID" value="JAR92235.1"/>
    <property type="molecule type" value="Transcribed_RNA"/>
</dbReference>
<dbReference type="Gene3D" id="1.20.5.320">
    <property type="entry name" value="6-Phosphogluconate Dehydrogenase, domain 3"/>
    <property type="match status" value="1"/>
</dbReference>
<protein>
    <submittedName>
        <fullName evidence="3">Putative a2iv collagen</fullName>
    </submittedName>
</protein>
<organism evidence="3">
    <name type="scientific">Ixodes ricinus</name>
    <name type="common">Common tick</name>
    <name type="synonym">Acarus ricinus</name>
    <dbReference type="NCBI Taxonomy" id="34613"/>
    <lineage>
        <taxon>Eukaryota</taxon>
        <taxon>Metazoa</taxon>
        <taxon>Ecdysozoa</taxon>
        <taxon>Arthropoda</taxon>
        <taxon>Chelicerata</taxon>
        <taxon>Arachnida</taxon>
        <taxon>Acari</taxon>
        <taxon>Parasitiformes</taxon>
        <taxon>Ixodida</taxon>
        <taxon>Ixodoidea</taxon>
        <taxon>Ixodidae</taxon>
        <taxon>Ixodinae</taxon>
        <taxon>Ixodes</taxon>
    </lineage>
</organism>
<proteinExistence type="predicted"/>
<feature type="compositionally biased region" description="Low complexity" evidence="2">
    <location>
        <begin position="1"/>
        <end position="10"/>
    </location>
</feature>
<feature type="compositionally biased region" description="Basic residues" evidence="2">
    <location>
        <begin position="148"/>
        <end position="158"/>
    </location>
</feature>
<reference evidence="3" key="1">
    <citation type="journal article" date="2018" name="PLoS Negl. Trop. Dis.">
        <title>Sialome diversity of ticks revealed by RNAseq of single tick salivary glands.</title>
        <authorList>
            <person name="Perner J."/>
            <person name="Kropackova S."/>
            <person name="Kopacek P."/>
            <person name="Ribeiro J.M."/>
        </authorList>
    </citation>
    <scope>NUCLEOTIDE SEQUENCE</scope>
    <source>
        <strain evidence="3">Siblings of single egg batch collected in Ceske Budejovice</strain>
        <tissue evidence="3">Salivary glands</tissue>
    </source>
</reference>
<feature type="coiled-coil region" evidence="1">
    <location>
        <begin position="57"/>
        <end position="84"/>
    </location>
</feature>
<feature type="region of interest" description="Disordered" evidence="2">
    <location>
        <begin position="100"/>
        <end position="158"/>
    </location>
</feature>
<accession>A0A147BPF6</accession>